<sequence length="125" mass="14115">MFPDERGTTTACEHTWFDTVTTFREHLQQSGRKETRTLLHATQPRSGSGVGRMDGGDAGVSINKHPPQSGMNKCNSPFYPPEADGDLPEQRCAACTLTATRAQYQYMHPFRCRWRDVCIQRPRGN</sequence>
<evidence type="ECO:0000313" key="3">
    <source>
        <dbReference type="Proteomes" id="UP001153269"/>
    </source>
</evidence>
<gene>
    <name evidence="2" type="ORF">PLEPLA_LOCUS11925</name>
</gene>
<name>A0A9N7U5D6_PLEPL</name>
<reference evidence="2" key="1">
    <citation type="submission" date="2020-03" db="EMBL/GenBank/DDBJ databases">
        <authorList>
            <person name="Weist P."/>
        </authorList>
    </citation>
    <scope>NUCLEOTIDE SEQUENCE</scope>
</reference>
<feature type="region of interest" description="Disordered" evidence="1">
    <location>
        <begin position="27"/>
        <end position="82"/>
    </location>
</feature>
<accession>A0A9N7U5D6</accession>
<evidence type="ECO:0000313" key="2">
    <source>
        <dbReference type="EMBL" id="CAB1424004.1"/>
    </source>
</evidence>
<comment type="caution">
    <text evidence="2">The sequence shown here is derived from an EMBL/GenBank/DDBJ whole genome shotgun (WGS) entry which is preliminary data.</text>
</comment>
<evidence type="ECO:0000256" key="1">
    <source>
        <dbReference type="SAM" id="MobiDB-lite"/>
    </source>
</evidence>
<dbReference type="Proteomes" id="UP001153269">
    <property type="component" value="Unassembled WGS sequence"/>
</dbReference>
<feature type="compositionally biased region" description="Basic and acidic residues" evidence="1">
    <location>
        <begin position="27"/>
        <end position="37"/>
    </location>
</feature>
<proteinExistence type="predicted"/>
<organism evidence="2 3">
    <name type="scientific">Pleuronectes platessa</name>
    <name type="common">European plaice</name>
    <dbReference type="NCBI Taxonomy" id="8262"/>
    <lineage>
        <taxon>Eukaryota</taxon>
        <taxon>Metazoa</taxon>
        <taxon>Chordata</taxon>
        <taxon>Craniata</taxon>
        <taxon>Vertebrata</taxon>
        <taxon>Euteleostomi</taxon>
        <taxon>Actinopterygii</taxon>
        <taxon>Neopterygii</taxon>
        <taxon>Teleostei</taxon>
        <taxon>Neoteleostei</taxon>
        <taxon>Acanthomorphata</taxon>
        <taxon>Carangaria</taxon>
        <taxon>Pleuronectiformes</taxon>
        <taxon>Pleuronectoidei</taxon>
        <taxon>Pleuronectidae</taxon>
        <taxon>Pleuronectes</taxon>
    </lineage>
</organism>
<keyword evidence="3" id="KW-1185">Reference proteome</keyword>
<protein>
    <submittedName>
        <fullName evidence="2">Uncharacterized protein</fullName>
    </submittedName>
</protein>
<dbReference type="EMBL" id="CADEAL010000699">
    <property type="protein sequence ID" value="CAB1424004.1"/>
    <property type="molecule type" value="Genomic_DNA"/>
</dbReference>
<feature type="compositionally biased region" description="Gly residues" evidence="1">
    <location>
        <begin position="48"/>
        <end position="58"/>
    </location>
</feature>
<dbReference type="AlphaFoldDB" id="A0A9N7U5D6"/>